<reference evidence="11 12" key="1">
    <citation type="submission" date="2014-07" db="EMBL/GenBank/DDBJ databases">
        <title>Draft genome sequence of Thalassospira tepidiphila 1-1B.</title>
        <authorList>
            <person name="Lai Q."/>
            <person name="Shao Z."/>
        </authorList>
    </citation>
    <scope>NUCLEOTIDE SEQUENCE [LARGE SCALE GENOMIC DNA]</scope>
    <source>
        <strain evidence="11 12">MCCC 1A03514</strain>
    </source>
</reference>
<dbReference type="EC" id="2.3.2.30" evidence="7"/>
<keyword evidence="3" id="KW-0808">Transferase</keyword>
<evidence type="ECO:0000313" key="11">
    <source>
        <dbReference type="EMBL" id="OAZ10606.1"/>
    </source>
</evidence>
<evidence type="ECO:0000256" key="2">
    <source>
        <dbReference type="ARBA" id="ARBA00022516"/>
    </source>
</evidence>
<comment type="pathway">
    <text evidence="1">Lipid metabolism.</text>
</comment>
<dbReference type="PANTHER" id="PTHR37323">
    <property type="entry name" value="GCN5-RELATED N-ACETYLTRANSFERASE"/>
    <property type="match status" value="1"/>
</dbReference>
<evidence type="ECO:0000256" key="3">
    <source>
        <dbReference type="ARBA" id="ARBA00022679"/>
    </source>
</evidence>
<dbReference type="GO" id="GO:0006629">
    <property type="term" value="P:lipid metabolic process"/>
    <property type="evidence" value="ECO:0007669"/>
    <property type="project" value="UniProtKB-KW"/>
</dbReference>
<evidence type="ECO:0000256" key="10">
    <source>
        <dbReference type="ARBA" id="ARBA00047785"/>
    </source>
</evidence>
<comment type="catalytic activity">
    <reaction evidence="10">
        <text>a (3R)-hydroxyacyl-[ACP] + L-ornithine = a lyso-ornithine lipid + holo-[ACP] + H(+)</text>
        <dbReference type="Rhea" id="RHEA:20633"/>
        <dbReference type="Rhea" id="RHEA-COMP:9685"/>
        <dbReference type="Rhea" id="RHEA-COMP:9945"/>
        <dbReference type="ChEBI" id="CHEBI:15378"/>
        <dbReference type="ChEBI" id="CHEBI:46911"/>
        <dbReference type="ChEBI" id="CHEBI:64479"/>
        <dbReference type="ChEBI" id="CHEBI:78827"/>
        <dbReference type="ChEBI" id="CHEBI:138482"/>
        <dbReference type="EC" id="2.3.2.30"/>
    </reaction>
    <physiologicalReaction direction="left-to-right" evidence="10">
        <dbReference type="Rhea" id="RHEA:20634"/>
    </physiologicalReaction>
</comment>
<dbReference type="GO" id="GO:0043810">
    <property type="term" value="F:ornithine-acyl [acyl carrier protein] N-acyltransferase activity"/>
    <property type="evidence" value="ECO:0007669"/>
    <property type="project" value="UniProtKB-EC"/>
</dbReference>
<protein>
    <recommendedName>
        <fullName evidence="8">L-ornithine N(alpha)-acyltransferase</fullName>
        <ecNumber evidence="7">2.3.2.30</ecNumber>
    </recommendedName>
</protein>
<comment type="caution">
    <text evidence="11">The sequence shown here is derived from an EMBL/GenBank/DDBJ whole genome shotgun (WGS) entry which is preliminary data.</text>
</comment>
<evidence type="ECO:0000256" key="6">
    <source>
        <dbReference type="ARBA" id="ARBA00038095"/>
    </source>
</evidence>
<proteinExistence type="inferred from homology"/>
<keyword evidence="2" id="KW-0444">Lipid biosynthesis</keyword>
<dbReference type="SUPFAM" id="SSF55729">
    <property type="entry name" value="Acyl-CoA N-acyltransferases (Nat)"/>
    <property type="match status" value="1"/>
</dbReference>
<evidence type="ECO:0000256" key="1">
    <source>
        <dbReference type="ARBA" id="ARBA00005189"/>
    </source>
</evidence>
<evidence type="ECO:0000256" key="5">
    <source>
        <dbReference type="ARBA" id="ARBA00023315"/>
    </source>
</evidence>
<dbReference type="InterPro" id="IPR052351">
    <property type="entry name" value="Ornithine_N-alpha-AT"/>
</dbReference>
<evidence type="ECO:0000256" key="9">
    <source>
        <dbReference type="ARBA" id="ARBA00045724"/>
    </source>
</evidence>
<dbReference type="Gene3D" id="3.40.630.30">
    <property type="match status" value="1"/>
</dbReference>
<gene>
    <name evidence="11" type="ORF">TH4_10340</name>
</gene>
<dbReference type="AlphaFoldDB" id="A0A853L1M0"/>
<keyword evidence="5" id="KW-0012">Acyltransferase</keyword>
<organism evidence="11 12">
    <name type="scientific">Thalassospira tepidiphila MCCC 1A03514</name>
    <dbReference type="NCBI Taxonomy" id="1177930"/>
    <lineage>
        <taxon>Bacteria</taxon>
        <taxon>Pseudomonadati</taxon>
        <taxon>Pseudomonadota</taxon>
        <taxon>Alphaproteobacteria</taxon>
        <taxon>Rhodospirillales</taxon>
        <taxon>Thalassospiraceae</taxon>
        <taxon>Thalassospira</taxon>
    </lineage>
</organism>
<keyword evidence="4" id="KW-0443">Lipid metabolism</keyword>
<comment type="similarity">
    <text evidence="6">Belongs to the acetyltransferase family. OlsB subfamily.</text>
</comment>
<evidence type="ECO:0000256" key="7">
    <source>
        <dbReference type="ARBA" id="ARBA00039058"/>
    </source>
</evidence>
<evidence type="ECO:0000256" key="4">
    <source>
        <dbReference type="ARBA" id="ARBA00023098"/>
    </source>
</evidence>
<evidence type="ECO:0000256" key="8">
    <source>
        <dbReference type="ARBA" id="ARBA00039866"/>
    </source>
</evidence>
<sequence>MASGRFSVHLAKTKQDLKAAQELRFEVFFGEFHAKAMTEQHSAGLDSDKFDAFCEHLLVVDNENDKKVIATTRLLLSQQKPADLSYIAQEEFSIPLLDAVKDNCMEVGRSCVHKDYRDGKAIQLLWRGITKLIFNHDIRYLFGCASFHATDIDKIAYELSYLHHYRLDDEPHIAHALDYQSMERMAKDDIDPDEALAKLPPLIKAYLSLGGVVGDGVALDPDFKTLDVLITVDVAKVPDQYYRFYKKQADRLDLTPLNA</sequence>
<dbReference type="PANTHER" id="PTHR37323:SF1">
    <property type="entry name" value="L-ORNITHINE N(ALPHA)-ACYLTRANSFERASE"/>
    <property type="match status" value="1"/>
</dbReference>
<dbReference type="RefSeq" id="WP_064780952.1">
    <property type="nucleotide sequence ID" value="NZ_JPVZ01000003.1"/>
</dbReference>
<comment type="function">
    <text evidence="9">Catalyzes the first step in the biosynthesis of ornithine lipids, which are phosphorus-free membrane lipids. Catalyzes the 3-hydroxyacyl-acyl carrier protein-dependent acylation of ornithine to form lyso-ornithine lipid (LOL).</text>
</comment>
<accession>A0A853L1M0</accession>
<dbReference type="InterPro" id="IPR016181">
    <property type="entry name" value="Acyl_CoA_acyltransferase"/>
</dbReference>
<dbReference type="Proteomes" id="UP000094009">
    <property type="component" value="Unassembled WGS sequence"/>
</dbReference>
<dbReference type="EMBL" id="JPVZ01000003">
    <property type="protein sequence ID" value="OAZ10606.1"/>
    <property type="molecule type" value="Genomic_DNA"/>
</dbReference>
<evidence type="ECO:0000313" key="12">
    <source>
        <dbReference type="Proteomes" id="UP000094009"/>
    </source>
</evidence>
<dbReference type="Pfam" id="PF13444">
    <property type="entry name" value="Acetyltransf_5"/>
    <property type="match status" value="1"/>
</dbReference>
<name>A0A853L1M0_9PROT</name>